<dbReference type="InterPro" id="IPR028082">
    <property type="entry name" value="Peripla_BP_I"/>
</dbReference>
<dbReference type="SUPFAM" id="SSF47413">
    <property type="entry name" value="lambda repressor-like DNA-binding domains"/>
    <property type="match status" value="1"/>
</dbReference>
<dbReference type="Gene3D" id="3.40.50.2300">
    <property type="match status" value="2"/>
</dbReference>
<dbReference type="PANTHER" id="PTHR30146">
    <property type="entry name" value="LACI-RELATED TRANSCRIPTIONAL REPRESSOR"/>
    <property type="match status" value="1"/>
</dbReference>
<accession>A0A4Q2TE25</accession>
<dbReference type="CDD" id="cd01392">
    <property type="entry name" value="HTH_LacI"/>
    <property type="match status" value="1"/>
</dbReference>
<dbReference type="Pfam" id="PF13407">
    <property type="entry name" value="Peripla_BP_4"/>
    <property type="match status" value="1"/>
</dbReference>
<evidence type="ECO:0000313" key="6">
    <source>
        <dbReference type="Proteomes" id="UP000291088"/>
    </source>
</evidence>
<evidence type="ECO:0000256" key="1">
    <source>
        <dbReference type="ARBA" id="ARBA00023015"/>
    </source>
</evidence>
<evidence type="ECO:0000259" key="4">
    <source>
        <dbReference type="PROSITE" id="PS50932"/>
    </source>
</evidence>
<keyword evidence="6" id="KW-1185">Reference proteome</keyword>
<dbReference type="PROSITE" id="PS50932">
    <property type="entry name" value="HTH_LACI_2"/>
    <property type="match status" value="1"/>
</dbReference>
<protein>
    <submittedName>
        <fullName evidence="5">LacI family DNA-binding transcriptional regulator</fullName>
    </submittedName>
</protein>
<feature type="domain" description="HTH lacI-type" evidence="4">
    <location>
        <begin position="4"/>
        <end position="60"/>
    </location>
</feature>
<dbReference type="EMBL" id="SDVB01000191">
    <property type="protein sequence ID" value="RYC15615.1"/>
    <property type="molecule type" value="Genomic_DNA"/>
</dbReference>
<keyword evidence="1" id="KW-0805">Transcription regulation</keyword>
<dbReference type="PANTHER" id="PTHR30146:SF152">
    <property type="entry name" value="TRANSCRIPTIONAL REGULATORY PROTEIN"/>
    <property type="match status" value="1"/>
</dbReference>
<reference evidence="5 6" key="1">
    <citation type="submission" date="2019-01" db="EMBL/GenBank/DDBJ databases">
        <authorList>
            <person name="Deng T."/>
        </authorList>
    </citation>
    <scope>NUCLEOTIDE SEQUENCE [LARGE SCALE GENOMIC DNA]</scope>
    <source>
        <strain evidence="5 6">F8825</strain>
    </source>
</reference>
<dbReference type="InterPro" id="IPR010982">
    <property type="entry name" value="Lambda_DNA-bd_dom_sf"/>
</dbReference>
<evidence type="ECO:0000256" key="2">
    <source>
        <dbReference type="ARBA" id="ARBA00023125"/>
    </source>
</evidence>
<dbReference type="PROSITE" id="PS00356">
    <property type="entry name" value="HTH_LACI_1"/>
    <property type="match status" value="1"/>
</dbReference>
<keyword evidence="3" id="KW-0804">Transcription</keyword>
<dbReference type="CDD" id="cd06307">
    <property type="entry name" value="PBP1_sugar_binding"/>
    <property type="match status" value="1"/>
</dbReference>
<dbReference type="RefSeq" id="WP_129331556.1">
    <property type="nucleotide sequence ID" value="NZ_SDVB01000191.1"/>
</dbReference>
<dbReference type="Proteomes" id="UP000291088">
    <property type="component" value="Unassembled WGS sequence"/>
</dbReference>
<dbReference type="InterPro" id="IPR000843">
    <property type="entry name" value="HTH_LacI"/>
</dbReference>
<dbReference type="Gene3D" id="1.10.260.40">
    <property type="entry name" value="lambda repressor-like DNA-binding domains"/>
    <property type="match status" value="1"/>
</dbReference>
<dbReference type="InterPro" id="IPR025997">
    <property type="entry name" value="SBP_2_dom"/>
</dbReference>
<dbReference type="OrthoDB" id="9805774at2"/>
<dbReference type="GO" id="GO:0003700">
    <property type="term" value="F:DNA-binding transcription factor activity"/>
    <property type="evidence" value="ECO:0007669"/>
    <property type="project" value="TreeGrafter"/>
</dbReference>
<proteinExistence type="predicted"/>
<dbReference type="Pfam" id="PF00356">
    <property type="entry name" value="LacI"/>
    <property type="match status" value="1"/>
</dbReference>
<evidence type="ECO:0000313" key="5">
    <source>
        <dbReference type="EMBL" id="RYC15615.1"/>
    </source>
</evidence>
<keyword evidence="2 5" id="KW-0238">DNA-binding</keyword>
<dbReference type="GO" id="GO:0000976">
    <property type="term" value="F:transcription cis-regulatory region binding"/>
    <property type="evidence" value="ECO:0007669"/>
    <property type="project" value="TreeGrafter"/>
</dbReference>
<comment type="caution">
    <text evidence="5">The sequence shown here is derived from an EMBL/GenBank/DDBJ whole genome shotgun (WGS) entry which is preliminary data.</text>
</comment>
<evidence type="ECO:0000256" key="3">
    <source>
        <dbReference type="ARBA" id="ARBA00023163"/>
    </source>
</evidence>
<dbReference type="AlphaFoldDB" id="A0A4Q2TE25"/>
<dbReference type="SMART" id="SM00354">
    <property type="entry name" value="HTH_LACI"/>
    <property type="match status" value="1"/>
</dbReference>
<dbReference type="SUPFAM" id="SSF53822">
    <property type="entry name" value="Periplasmic binding protein-like I"/>
    <property type="match status" value="1"/>
</dbReference>
<sequence>MAKVTLKDLALAAGVGTATAERVMNGRGGVRPETVEKVLITARKLGYRHVWPETHQGLVRIEVILVRPETYFYSRMNRAFERIAASLGNGVSVYRTFARENDPEDFAGYIANPKFRRSALIVVAPDHEGVVRSVREAATTGIPVIQIMTRPAPELPYVGIDNYAAGRTAAYYMSGMLGNRSGSFVALCHSGAYENHKERIRGFSSYLDERDNGMHRFTEVMFDLDDEYAAMDLLKAALDRDADVIGVYTAGGDNRAVARVLSERAPGRIFWVGHELTDHSRSCLASGLMAIVLDQAPEIQARRSIDLALKTLGLMDVDVSTDPVRFLTVTSENL</sequence>
<name>A0A4Q2TE25_9HYPH</name>
<organism evidence="5 6">
    <name type="scientific">Ciceribacter ferrooxidans</name>
    <dbReference type="NCBI Taxonomy" id="2509717"/>
    <lineage>
        <taxon>Bacteria</taxon>
        <taxon>Pseudomonadati</taxon>
        <taxon>Pseudomonadota</taxon>
        <taxon>Alphaproteobacteria</taxon>
        <taxon>Hyphomicrobiales</taxon>
        <taxon>Rhizobiaceae</taxon>
        <taxon>Ciceribacter</taxon>
    </lineage>
</organism>
<gene>
    <name evidence="5" type="ORF">EUU22_08310</name>
</gene>